<reference evidence="1" key="1">
    <citation type="submission" date="2014-05" db="EMBL/GenBank/DDBJ databases">
        <authorList>
            <person name="Chronopoulou M."/>
        </authorList>
    </citation>
    <scope>NUCLEOTIDE SEQUENCE</scope>
    <source>
        <tissue evidence="1">Whole organism</tissue>
    </source>
</reference>
<evidence type="ECO:0000313" key="1">
    <source>
        <dbReference type="EMBL" id="CDW33402.1"/>
    </source>
</evidence>
<dbReference type="EMBL" id="HACA01016041">
    <property type="protein sequence ID" value="CDW33402.1"/>
    <property type="molecule type" value="Transcribed_RNA"/>
</dbReference>
<proteinExistence type="predicted"/>
<accession>A0A0K2U664</accession>
<dbReference type="AlphaFoldDB" id="A0A0K2U664"/>
<sequence>MIGMFMLWNVNRDNMIWNNHTLLDFVDFILTTSSPLFPLFPKNIKTKESFPIIVIDRGSNRVDRVRTRGLTRMSFE</sequence>
<protein>
    <submittedName>
        <fullName evidence="1">Uncharacterized protein</fullName>
    </submittedName>
</protein>
<organism evidence="1">
    <name type="scientific">Lepeophtheirus salmonis</name>
    <name type="common">Salmon louse</name>
    <name type="synonym">Caligus salmonis</name>
    <dbReference type="NCBI Taxonomy" id="72036"/>
    <lineage>
        <taxon>Eukaryota</taxon>
        <taxon>Metazoa</taxon>
        <taxon>Ecdysozoa</taxon>
        <taxon>Arthropoda</taxon>
        <taxon>Crustacea</taxon>
        <taxon>Multicrustacea</taxon>
        <taxon>Hexanauplia</taxon>
        <taxon>Copepoda</taxon>
        <taxon>Siphonostomatoida</taxon>
        <taxon>Caligidae</taxon>
        <taxon>Lepeophtheirus</taxon>
    </lineage>
</organism>
<name>A0A0K2U664_LEPSM</name>